<protein>
    <recommendedName>
        <fullName evidence="4">DUF1344 domain-containing protein</fullName>
    </recommendedName>
</protein>
<dbReference type="Proteomes" id="UP001139054">
    <property type="component" value="Unassembled WGS sequence"/>
</dbReference>
<evidence type="ECO:0000313" key="3">
    <source>
        <dbReference type="Proteomes" id="UP001139054"/>
    </source>
</evidence>
<evidence type="ECO:0000313" key="2">
    <source>
        <dbReference type="EMBL" id="MCG2625328.1"/>
    </source>
</evidence>
<proteinExistence type="predicted"/>
<reference evidence="2" key="1">
    <citation type="submission" date="2022-01" db="EMBL/GenBank/DDBJ databases">
        <title>Genome sequnece data of strain Bradyrhizobium sp. nov.</title>
        <authorList>
            <person name="Zhang J."/>
        </authorList>
    </citation>
    <scope>NUCLEOTIDE SEQUENCE</scope>
    <source>
        <strain evidence="2">WYCCWR 13023</strain>
    </source>
</reference>
<feature type="signal peptide" evidence="1">
    <location>
        <begin position="1"/>
        <end position="21"/>
    </location>
</feature>
<name>A0A9X1R6F0_9BRAD</name>
<dbReference type="RefSeq" id="WP_237889555.1">
    <property type="nucleotide sequence ID" value="NZ_JAKLTY010000001.1"/>
</dbReference>
<sequence length="77" mass="8296">MKLRIATAAVMIAAFSLPAFAADEFYVVQDVKTKKCTVVDKKPMDTSTTVVSPSGTIYKSRTEAESGMKTVKVCTSN</sequence>
<accession>A0A9X1R6F0</accession>
<evidence type="ECO:0000256" key="1">
    <source>
        <dbReference type="SAM" id="SignalP"/>
    </source>
</evidence>
<dbReference type="AlphaFoldDB" id="A0A9X1R6F0"/>
<dbReference type="EMBL" id="JAKLTY010000001">
    <property type="protein sequence ID" value="MCG2625328.1"/>
    <property type="molecule type" value="Genomic_DNA"/>
</dbReference>
<comment type="caution">
    <text evidence="2">The sequence shown here is derived from an EMBL/GenBank/DDBJ whole genome shotgun (WGS) entry which is preliminary data.</text>
</comment>
<evidence type="ECO:0008006" key="4">
    <source>
        <dbReference type="Google" id="ProtNLM"/>
    </source>
</evidence>
<keyword evidence="1" id="KW-0732">Signal</keyword>
<feature type="chain" id="PRO_5040951848" description="DUF1344 domain-containing protein" evidence="1">
    <location>
        <begin position="22"/>
        <end position="77"/>
    </location>
</feature>
<gene>
    <name evidence="2" type="ORF">L6654_01735</name>
</gene>
<organism evidence="2 3">
    <name type="scientific">Bradyrhizobium zhengyangense</name>
    <dbReference type="NCBI Taxonomy" id="2911009"/>
    <lineage>
        <taxon>Bacteria</taxon>
        <taxon>Pseudomonadati</taxon>
        <taxon>Pseudomonadota</taxon>
        <taxon>Alphaproteobacteria</taxon>
        <taxon>Hyphomicrobiales</taxon>
        <taxon>Nitrobacteraceae</taxon>
        <taxon>Bradyrhizobium</taxon>
    </lineage>
</organism>